<feature type="region of interest" description="Disordered" evidence="1">
    <location>
        <begin position="229"/>
        <end position="254"/>
    </location>
</feature>
<proteinExistence type="predicted"/>
<dbReference type="AlphaFoldDB" id="A0A9P6KT30"/>
<dbReference type="PANTHER" id="PTHR36223:SF1">
    <property type="entry name" value="TRANSCRIPTION ELONGATION FACTOR EAF N-TERMINAL DOMAIN-CONTAINING PROTEIN"/>
    <property type="match status" value="1"/>
</dbReference>
<comment type="caution">
    <text evidence="3">The sequence shown here is derived from an EMBL/GenBank/DDBJ whole genome shotgun (WGS) entry which is preliminary data.</text>
</comment>
<reference evidence="3" key="1">
    <citation type="journal article" date="2020" name="Mol. Plant Microbe Interact.">
        <title>Genome Sequence of the Biocontrol Agent Coniothyrium minitans strain Conio (IMI 134523).</title>
        <authorList>
            <person name="Patel D."/>
            <person name="Shittu T.A."/>
            <person name="Baroncelli R."/>
            <person name="Muthumeenakshi S."/>
            <person name="Osborne T.H."/>
            <person name="Janganan T.K."/>
            <person name="Sreenivasaprasad S."/>
        </authorList>
    </citation>
    <scope>NUCLEOTIDE SEQUENCE</scope>
    <source>
        <strain evidence="3">Conio</strain>
    </source>
</reference>
<protein>
    <recommendedName>
        <fullName evidence="2">DUF7918 domain-containing protein</fullName>
    </recommendedName>
</protein>
<dbReference type="OrthoDB" id="3364132at2759"/>
<evidence type="ECO:0000313" key="3">
    <source>
        <dbReference type="EMBL" id="KAF9738428.1"/>
    </source>
</evidence>
<sequence>MAVIEAVPYVSVQVLANGTPFPEFDDDDDAGNNTANSITKYIEVTTGEAFSIQYRTKPAFVPKHNFSVSMYTFEGLRERTSAGHFSRKLIFSGITTSDSCVVAASDDLKKALTQIGTICVKFFWISIQGTSAKKFRASAFTKVGAIPEKAPKGRAVSNQTECGPREAIQPFTTIATKNLHGGKPFAEFHFKYRSRKDLKALLIIPRSPSPDRLKVATPTKAEMVAIKKERKNPRSQLLEDDGSEDDDEVSFVSTSKRRKLASTVDANGVETIDLT</sequence>
<keyword evidence="4" id="KW-1185">Reference proteome</keyword>
<evidence type="ECO:0000259" key="2">
    <source>
        <dbReference type="Pfam" id="PF25534"/>
    </source>
</evidence>
<feature type="compositionally biased region" description="Acidic residues" evidence="1">
    <location>
        <begin position="238"/>
        <end position="249"/>
    </location>
</feature>
<feature type="domain" description="DUF7918" evidence="2">
    <location>
        <begin position="67"/>
        <end position="207"/>
    </location>
</feature>
<dbReference type="Pfam" id="PF25534">
    <property type="entry name" value="DUF7918"/>
    <property type="match status" value="1"/>
</dbReference>
<evidence type="ECO:0000313" key="4">
    <source>
        <dbReference type="Proteomes" id="UP000756921"/>
    </source>
</evidence>
<name>A0A9P6KT30_9PLEO</name>
<gene>
    <name evidence="3" type="ORF">PMIN01_03711</name>
</gene>
<dbReference type="InterPro" id="IPR057678">
    <property type="entry name" value="DUF7918"/>
</dbReference>
<evidence type="ECO:0000256" key="1">
    <source>
        <dbReference type="SAM" id="MobiDB-lite"/>
    </source>
</evidence>
<dbReference type="Proteomes" id="UP000756921">
    <property type="component" value="Unassembled WGS sequence"/>
</dbReference>
<accession>A0A9P6KT30</accession>
<organism evidence="3 4">
    <name type="scientific">Paraphaeosphaeria minitans</name>
    <dbReference type="NCBI Taxonomy" id="565426"/>
    <lineage>
        <taxon>Eukaryota</taxon>
        <taxon>Fungi</taxon>
        <taxon>Dikarya</taxon>
        <taxon>Ascomycota</taxon>
        <taxon>Pezizomycotina</taxon>
        <taxon>Dothideomycetes</taxon>
        <taxon>Pleosporomycetidae</taxon>
        <taxon>Pleosporales</taxon>
        <taxon>Massarineae</taxon>
        <taxon>Didymosphaeriaceae</taxon>
        <taxon>Paraphaeosphaeria</taxon>
    </lineage>
</organism>
<dbReference type="EMBL" id="WJXW01000003">
    <property type="protein sequence ID" value="KAF9738428.1"/>
    <property type="molecule type" value="Genomic_DNA"/>
</dbReference>
<dbReference type="PANTHER" id="PTHR36223">
    <property type="entry name" value="BETA-LACTAMASE-TYPE TRANSPEPTIDASE FOLD DOMAIN CONTAINING PROTEIN"/>
    <property type="match status" value="1"/>
</dbReference>